<protein>
    <recommendedName>
        <fullName evidence="5">Cap64 protein</fullName>
    </recommendedName>
</protein>
<name>A0A9P7F1U7_9AGAM</name>
<accession>A0A9P7F1U7</accession>
<evidence type="ECO:0000256" key="2">
    <source>
        <dbReference type="SAM" id="Phobius"/>
    </source>
</evidence>
<keyword evidence="2" id="KW-1133">Transmembrane helix</keyword>
<dbReference type="SUPFAM" id="SSF52266">
    <property type="entry name" value="SGNH hydrolase"/>
    <property type="match status" value="1"/>
</dbReference>
<dbReference type="AlphaFoldDB" id="A0A9P7F1U7"/>
<proteinExistence type="predicted"/>
<feature type="transmembrane region" description="Helical" evidence="2">
    <location>
        <begin position="47"/>
        <end position="66"/>
    </location>
</feature>
<evidence type="ECO:0000313" key="4">
    <source>
        <dbReference type="Proteomes" id="UP000823399"/>
    </source>
</evidence>
<organism evidence="3 4">
    <name type="scientific">Suillus discolor</name>
    <dbReference type="NCBI Taxonomy" id="1912936"/>
    <lineage>
        <taxon>Eukaryota</taxon>
        <taxon>Fungi</taxon>
        <taxon>Dikarya</taxon>
        <taxon>Basidiomycota</taxon>
        <taxon>Agaricomycotina</taxon>
        <taxon>Agaricomycetes</taxon>
        <taxon>Agaricomycetidae</taxon>
        <taxon>Boletales</taxon>
        <taxon>Suillineae</taxon>
        <taxon>Suillaceae</taxon>
        <taxon>Suillus</taxon>
    </lineage>
</organism>
<dbReference type="EMBL" id="JABBWM010000044">
    <property type="protein sequence ID" value="KAG2103492.1"/>
    <property type="molecule type" value="Genomic_DNA"/>
</dbReference>
<dbReference type="PANTHER" id="PTHR34407:SF1">
    <property type="entry name" value="SGNH HYDROLASE-TYPE ESTERASE DOMAIN-CONTAINING PROTEIN"/>
    <property type="match status" value="1"/>
</dbReference>
<reference evidence="3" key="1">
    <citation type="journal article" date="2020" name="New Phytol.">
        <title>Comparative genomics reveals dynamic genome evolution in host specialist ectomycorrhizal fungi.</title>
        <authorList>
            <person name="Lofgren L.A."/>
            <person name="Nguyen N.H."/>
            <person name="Vilgalys R."/>
            <person name="Ruytinx J."/>
            <person name="Liao H.L."/>
            <person name="Branco S."/>
            <person name="Kuo A."/>
            <person name="LaButti K."/>
            <person name="Lipzen A."/>
            <person name="Andreopoulos W."/>
            <person name="Pangilinan J."/>
            <person name="Riley R."/>
            <person name="Hundley H."/>
            <person name="Na H."/>
            <person name="Barry K."/>
            <person name="Grigoriev I.V."/>
            <person name="Stajich J.E."/>
            <person name="Kennedy P.G."/>
        </authorList>
    </citation>
    <scope>NUCLEOTIDE SEQUENCE</scope>
    <source>
        <strain evidence="3">FC423</strain>
    </source>
</reference>
<dbReference type="RefSeq" id="XP_041290586.1">
    <property type="nucleotide sequence ID" value="XM_041437979.1"/>
</dbReference>
<gene>
    <name evidence="3" type="ORF">F5147DRAFT_706290</name>
</gene>
<dbReference type="CDD" id="cd00229">
    <property type="entry name" value="SGNH_hydrolase"/>
    <property type="match status" value="1"/>
</dbReference>
<dbReference type="GeneID" id="64700238"/>
<dbReference type="OrthoDB" id="544608at2759"/>
<evidence type="ECO:0000256" key="1">
    <source>
        <dbReference type="SAM" id="MobiDB-lite"/>
    </source>
</evidence>
<sequence>MQRRLGSGKALARISPPNHRRLTGMGPDSSKHTNRWNQRVLGVTNRIWAIILGFVLLIALSRFILFSNHTSAGSFTTEGLVPKNYLHGANNPIDNSSEVANPFDFCPVFGPKDDIANKYGVVPLSQSRLHLGSGGRVHRVIHKALLGQPVTISVLGGSISACHAAGDDPLSSTCYPSRFFQWWSSVFPHPASELTNGAMRRTNSGYFGFCSSHHIPENTDLVILEFDVDDEGNQRAMEHFELMVRSILDRPDQPAVVILGHFSAQTHQVYGFAGPDHWHNIVAQFYDVPHISVKPILYPSYMANPDLIKPYFADPILANPAGHELITDVLVSYFQSQICAAWSTARGQSYETIPIMMSHGYLQAQGKVLRVPEPPRPVDDGAEAEKKTRTNSCPSRVAPFCASANDLVNPVPPSLFYGSGWAAAHPPAGSLPTSRLRVPIKVGAGDVGIYFLKEPMSRIGEGSEIECWVDDNFRGAVIIGNAGHVRGGADVSVFLMMIDQFVTRGSHFIECVLLGDEGQSVPPFKIIGVFAT</sequence>
<comment type="caution">
    <text evidence="3">The sequence shown here is derived from an EMBL/GenBank/DDBJ whole genome shotgun (WGS) entry which is preliminary data.</text>
</comment>
<feature type="region of interest" description="Disordered" evidence="1">
    <location>
        <begin position="1"/>
        <end position="33"/>
    </location>
</feature>
<keyword evidence="4" id="KW-1185">Reference proteome</keyword>
<keyword evidence="2" id="KW-0812">Transmembrane</keyword>
<dbReference type="Proteomes" id="UP000823399">
    <property type="component" value="Unassembled WGS sequence"/>
</dbReference>
<evidence type="ECO:0008006" key="5">
    <source>
        <dbReference type="Google" id="ProtNLM"/>
    </source>
</evidence>
<dbReference type="PANTHER" id="PTHR34407">
    <property type="entry name" value="EXPRESSED PROTEIN"/>
    <property type="match status" value="1"/>
</dbReference>
<keyword evidence="2" id="KW-0472">Membrane</keyword>
<evidence type="ECO:0000313" key="3">
    <source>
        <dbReference type="EMBL" id="KAG2103492.1"/>
    </source>
</evidence>